<evidence type="ECO:0000259" key="2">
    <source>
        <dbReference type="Pfam" id="PF19335"/>
    </source>
</evidence>
<dbReference type="PROSITE" id="PS51257">
    <property type="entry name" value="PROKAR_LIPOPROTEIN"/>
    <property type="match status" value="1"/>
</dbReference>
<dbReference type="EMBL" id="NIRR01000006">
    <property type="protein sequence ID" value="OWP63996.1"/>
    <property type="molecule type" value="Genomic_DNA"/>
</dbReference>
<evidence type="ECO:0000313" key="4">
    <source>
        <dbReference type="Proteomes" id="UP000197277"/>
    </source>
</evidence>
<dbReference type="InterPro" id="IPR045800">
    <property type="entry name" value="HMBD"/>
</dbReference>
<name>A0A246FMK6_9BACT</name>
<dbReference type="Proteomes" id="UP000197277">
    <property type="component" value="Unassembled WGS sequence"/>
</dbReference>
<feature type="signal peptide" evidence="1">
    <location>
        <begin position="1"/>
        <end position="17"/>
    </location>
</feature>
<organism evidence="3 4">
    <name type="scientific">Hymenobacter amundsenii</name>
    <dbReference type="NCBI Taxonomy" id="2006685"/>
    <lineage>
        <taxon>Bacteria</taxon>
        <taxon>Pseudomonadati</taxon>
        <taxon>Bacteroidota</taxon>
        <taxon>Cytophagia</taxon>
        <taxon>Cytophagales</taxon>
        <taxon>Hymenobacteraceae</taxon>
        <taxon>Hymenobacter</taxon>
    </lineage>
</organism>
<reference evidence="3 4" key="1">
    <citation type="submission" date="2017-06" db="EMBL/GenBank/DDBJ databases">
        <title>Hymenobacter amundsenii sp. nov. isolated from regoliths in Antarctica.</title>
        <authorList>
            <person name="Sedlacek I."/>
            <person name="Kralova S."/>
            <person name="Pantucek R."/>
            <person name="Svec P."/>
            <person name="Holochova P."/>
            <person name="Stankova E."/>
            <person name="Vrbovska V."/>
            <person name="Busse H.-J."/>
        </authorList>
    </citation>
    <scope>NUCLEOTIDE SEQUENCE [LARGE SCALE GENOMIC DNA]</scope>
    <source>
        <strain evidence="3 4">CCM 8682</strain>
    </source>
</reference>
<comment type="caution">
    <text evidence="3">The sequence shown here is derived from an EMBL/GenBank/DDBJ whole genome shotgun (WGS) entry which is preliminary data.</text>
</comment>
<gene>
    <name evidence="3" type="ORF">CDA63_05895</name>
</gene>
<keyword evidence="1" id="KW-0732">Signal</keyword>
<evidence type="ECO:0000313" key="3">
    <source>
        <dbReference type="EMBL" id="OWP63996.1"/>
    </source>
</evidence>
<dbReference type="Pfam" id="PF19335">
    <property type="entry name" value="HMBD"/>
    <property type="match status" value="1"/>
</dbReference>
<protein>
    <recommendedName>
        <fullName evidence="2">Heavy metal binding domain-containing protein</fullName>
    </recommendedName>
</protein>
<dbReference type="AlphaFoldDB" id="A0A246FMK6"/>
<keyword evidence="4" id="KW-1185">Reference proteome</keyword>
<dbReference type="GO" id="GO:0046872">
    <property type="term" value="F:metal ion binding"/>
    <property type="evidence" value="ECO:0007669"/>
    <property type="project" value="InterPro"/>
</dbReference>
<evidence type="ECO:0000256" key="1">
    <source>
        <dbReference type="SAM" id="SignalP"/>
    </source>
</evidence>
<feature type="chain" id="PRO_5012987091" description="Heavy metal binding domain-containing protein" evidence="1">
    <location>
        <begin position="18"/>
        <end position="93"/>
    </location>
</feature>
<proteinExistence type="predicted"/>
<accession>A0A246FMK6</accession>
<sequence length="93" mass="9718">MLKITTWALALTTIGFAATSCSENKSTTETTPETSMSGAPAMVTDSTAMPADMAAVSYTCPMHPEIHEGSPGQCPKCHMDLVKEETAATPAPQ</sequence>
<dbReference type="OrthoDB" id="1521937at2"/>
<dbReference type="RefSeq" id="WP_088463527.1">
    <property type="nucleotide sequence ID" value="NZ_NIRR01000006.1"/>
</dbReference>
<feature type="domain" description="Heavy metal binding" evidence="2">
    <location>
        <begin position="58"/>
        <end position="83"/>
    </location>
</feature>